<evidence type="ECO:0000256" key="5">
    <source>
        <dbReference type="ARBA" id="ARBA00023136"/>
    </source>
</evidence>
<comment type="subcellular location">
    <subcellularLocation>
        <location evidence="1">Cell membrane</location>
        <topology evidence="1">Multi-pass membrane protein</topology>
    </subcellularLocation>
</comment>
<evidence type="ECO:0000259" key="7">
    <source>
        <dbReference type="SMART" id="SM00563"/>
    </source>
</evidence>
<dbReference type="Pfam" id="PF01553">
    <property type="entry name" value="Acyltransferase"/>
    <property type="match status" value="1"/>
</dbReference>
<evidence type="ECO:0000313" key="9">
    <source>
        <dbReference type="Proteomes" id="UP000077667"/>
    </source>
</evidence>
<dbReference type="Gene3D" id="3.40.50.150">
    <property type="entry name" value="Vaccinia Virus protein VP39"/>
    <property type="match status" value="1"/>
</dbReference>
<dbReference type="GO" id="GO:0016746">
    <property type="term" value="F:acyltransferase activity"/>
    <property type="evidence" value="ECO:0007669"/>
    <property type="project" value="UniProtKB-KW"/>
</dbReference>
<feature type="transmembrane region" description="Helical" evidence="6">
    <location>
        <begin position="754"/>
        <end position="773"/>
    </location>
</feature>
<dbReference type="GO" id="GO:0005886">
    <property type="term" value="C:plasma membrane"/>
    <property type="evidence" value="ECO:0007669"/>
    <property type="project" value="UniProtKB-SubCell"/>
</dbReference>
<feature type="transmembrane region" description="Helical" evidence="6">
    <location>
        <begin position="361"/>
        <end position="382"/>
    </location>
</feature>
<keyword evidence="4 6" id="KW-1133">Transmembrane helix</keyword>
<evidence type="ECO:0000256" key="3">
    <source>
        <dbReference type="ARBA" id="ARBA00022692"/>
    </source>
</evidence>
<feature type="domain" description="Phospholipid/glycerol acyltransferase" evidence="7">
    <location>
        <begin position="895"/>
        <end position="1004"/>
    </location>
</feature>
<dbReference type="EMBL" id="CP015772">
    <property type="protein sequence ID" value="ANH79665.1"/>
    <property type="molecule type" value="Genomic_DNA"/>
</dbReference>
<dbReference type="SUPFAM" id="SSF53335">
    <property type="entry name" value="S-adenosyl-L-methionine-dependent methyltransferases"/>
    <property type="match status" value="1"/>
</dbReference>
<dbReference type="SUPFAM" id="SSF82866">
    <property type="entry name" value="Multidrug efflux transporter AcrB transmembrane domain"/>
    <property type="match status" value="2"/>
</dbReference>
<feature type="transmembrane region" description="Helical" evidence="6">
    <location>
        <begin position="827"/>
        <end position="847"/>
    </location>
</feature>
<keyword evidence="9" id="KW-1185">Reference proteome</keyword>
<dbReference type="InterPro" id="IPR050545">
    <property type="entry name" value="Mycobact_MmpL"/>
</dbReference>
<feature type="transmembrane region" description="Helical" evidence="6">
    <location>
        <begin position="712"/>
        <end position="733"/>
    </location>
</feature>
<dbReference type="RefSeq" id="WP_067750704.1">
    <property type="nucleotide sequence ID" value="NZ_CP015772.1"/>
</dbReference>
<dbReference type="PANTHER" id="PTHR33406:SF13">
    <property type="entry name" value="MEMBRANE PROTEIN YDFJ"/>
    <property type="match status" value="1"/>
</dbReference>
<feature type="transmembrane region" description="Helical" evidence="6">
    <location>
        <begin position="322"/>
        <end position="340"/>
    </location>
</feature>
<dbReference type="Gene3D" id="1.20.1640.10">
    <property type="entry name" value="Multidrug efflux transporter AcrB transmembrane domain"/>
    <property type="match status" value="2"/>
</dbReference>
<gene>
    <name evidence="8" type="ORF">A8C56_00560</name>
</gene>
<evidence type="ECO:0000256" key="6">
    <source>
        <dbReference type="SAM" id="Phobius"/>
    </source>
</evidence>
<dbReference type="CDD" id="cd02440">
    <property type="entry name" value="AdoMet_MTases"/>
    <property type="match status" value="1"/>
</dbReference>
<proteinExistence type="predicted"/>
<evidence type="ECO:0000256" key="1">
    <source>
        <dbReference type="ARBA" id="ARBA00004651"/>
    </source>
</evidence>
<dbReference type="SMART" id="SM00563">
    <property type="entry name" value="PlsC"/>
    <property type="match status" value="1"/>
</dbReference>
<feature type="transmembrane region" description="Helical" evidence="6">
    <location>
        <begin position="859"/>
        <end position="876"/>
    </location>
</feature>
<keyword evidence="2" id="KW-1003">Cell membrane</keyword>
<feature type="transmembrane region" description="Helical" evidence="6">
    <location>
        <begin position="388"/>
        <end position="407"/>
    </location>
</feature>
<feature type="transmembrane region" description="Helical" evidence="6">
    <location>
        <begin position="663"/>
        <end position="679"/>
    </location>
</feature>
<dbReference type="SUPFAM" id="SSF69593">
    <property type="entry name" value="Glycerol-3-phosphate (1)-acyltransferase"/>
    <property type="match status" value="1"/>
</dbReference>
<name>A0A1A9HX57_9BACT</name>
<dbReference type="CDD" id="cd07989">
    <property type="entry name" value="LPLAT_AGPAT-like"/>
    <property type="match status" value="1"/>
</dbReference>
<keyword evidence="8" id="KW-0808">Transferase</keyword>
<keyword evidence="3 6" id="KW-0812">Transmembrane</keyword>
<organism evidence="8 9">
    <name type="scientific">Niabella ginsenosidivorans</name>
    <dbReference type="NCBI Taxonomy" id="1176587"/>
    <lineage>
        <taxon>Bacteria</taxon>
        <taxon>Pseudomonadati</taxon>
        <taxon>Bacteroidota</taxon>
        <taxon>Chitinophagia</taxon>
        <taxon>Chitinophagales</taxon>
        <taxon>Chitinophagaceae</taxon>
        <taxon>Niabella</taxon>
    </lineage>
</organism>
<accession>A0A1A9HX57</accession>
<feature type="transmembrane region" description="Helical" evidence="6">
    <location>
        <begin position="296"/>
        <end position="316"/>
    </location>
</feature>
<evidence type="ECO:0000313" key="8">
    <source>
        <dbReference type="EMBL" id="ANH79665.1"/>
    </source>
</evidence>
<keyword evidence="5 6" id="KW-0472">Membrane</keyword>
<feature type="transmembrane region" description="Helical" evidence="6">
    <location>
        <begin position="779"/>
        <end position="806"/>
    </location>
</feature>
<feature type="transmembrane region" description="Helical" evidence="6">
    <location>
        <begin position="686"/>
        <end position="706"/>
    </location>
</feature>
<dbReference type="Proteomes" id="UP000077667">
    <property type="component" value="Chromosome"/>
</dbReference>
<reference evidence="8 9" key="1">
    <citation type="submission" date="2016-05" db="EMBL/GenBank/DDBJ databases">
        <title>Niabella ginsenosidivorans BS26 whole genome sequencing.</title>
        <authorList>
            <person name="Im W.T."/>
            <person name="Siddiqi M.Z."/>
        </authorList>
    </citation>
    <scope>NUCLEOTIDE SEQUENCE [LARGE SCALE GENOMIC DNA]</scope>
    <source>
        <strain evidence="8 9">BS26</strain>
    </source>
</reference>
<dbReference type="STRING" id="1176587.A8C56_00560"/>
<protein>
    <submittedName>
        <fullName evidence="8">Glycerol acyltransferase</fullName>
    </submittedName>
</protein>
<dbReference type="PANTHER" id="PTHR33406">
    <property type="entry name" value="MEMBRANE PROTEIN MJ1562-RELATED"/>
    <property type="match status" value="1"/>
</dbReference>
<dbReference type="InterPro" id="IPR041698">
    <property type="entry name" value="Methyltransf_25"/>
</dbReference>
<evidence type="ECO:0000256" key="2">
    <source>
        <dbReference type="ARBA" id="ARBA00022475"/>
    </source>
</evidence>
<feature type="transmembrane region" description="Helical" evidence="6">
    <location>
        <begin position="271"/>
        <end position="289"/>
    </location>
</feature>
<dbReference type="Pfam" id="PF13649">
    <property type="entry name" value="Methyltransf_25"/>
    <property type="match status" value="1"/>
</dbReference>
<sequence>MQQFFISIYDFLRPRKPLLYSLFFVTLALFLLFASRIKFVEDVYAIIPKDQKTEKLTQVFGNSKFADKLAIMVSLKDTGRTAADSLVSYTDELADALQQRAKPYIKNIRYKVEDDFTMELFQTIQEHLPVFLSEKDYAKIDTFRQPEVLKATLANDIKLLSSPSGFAINDVIRNDPSGISFLALKKLQQLQFDDNFELYDNHIITKDNKTMLLFITPVYAAGNTGMNKRFFDILDHTFDSLRLLHPQIQPYYFGGAVVSEGNAIQLRKDTLFTQGITIVFLVLFIAFYFKKKRAPVLILVPVVYGAAFSLALIYLIKGSISVIALGTGSIVLGIVINYSLHVFNHYRHTGNVRQVIRDLSFPLTIGSFTTIAGFLSLQYATSDMLKDLGLFAGLSLVGAVICSLVFLPHFLGRSAQSPAGHHSWLDKLAGVRPETNKWLVALIFVLTIVFLFYMKKVQFEPDMTQLNYMSKELKQAEAKLNSISGSSLKSVYLVAEGNSLENALSRSEQLQNTIDSFKATGQVNSSAGVASLLLSDSLQKKRIDRWNAYWTTEKKQQLLSDIKAQGVATGFKANAFAGFEQLLNTDFTPVNKEQLQDIRNTYLDDYITEQPGHASVVTLLKVPEQQKQIVINTLEKADNAVVLDRQYLTNRLTGMVNDDFNRIAWIVSILVAVVLFLTFGRIELMLMAFIPMLISWVWILGIMAIAGIKFNIVNIIVSTLIFGLGDDYSLFVMDGLLSEYKTGKKLLSSYKSSILLSAITTIAGLGVLGFAKHPALRSISFISVTGILCVVLMSQILIPFLFNLFIKSRIKRKFHPWTLWSWHRSSFSFVYFASTSLLLTLVGFFLVKLNPFNKEKGKYIYHVLLSKFCMSVLYIMGNFRKKINNPAHETFKTPAVVIANHQSFLDILKMAMLNPRLILLTNRWVWKSPVFGWAIRMADFYPVANGIENSVPLLKTLTDKGYSIVVFPEGTRSARPPIKRFHKGAFYLAEKLHLDIVPVLLHGLGYTMTKGDYLLKNGPITAQYLPRIKADDLSWGSSYQERTRSVSKYFREQHTQLTKELEQPKYFKEHLFFNYIYKGPVLEWYLKIKLRLENYYQPFHKVMPLEGSILDLGCGYGFMSYILYWSSQEKRRITGVDYDEGKIDTANHCFSKTDDIHFIHADISRFSFESYNGIIISDVLHYLQPEQQVAVIEKAIQSLLPGGVLVIRDGDKDLKAKHKGTRLTEFFSTKIFSFNKTVNELHFLSGKMIKELAIKHGLSFERVDNTKYTSNVIWVLRKHEN</sequence>
<evidence type="ECO:0000256" key="4">
    <source>
        <dbReference type="ARBA" id="ARBA00022989"/>
    </source>
</evidence>
<dbReference type="Pfam" id="PF03176">
    <property type="entry name" value="MMPL"/>
    <property type="match status" value="1"/>
</dbReference>
<dbReference type="InterPro" id="IPR002123">
    <property type="entry name" value="Plipid/glycerol_acylTrfase"/>
</dbReference>
<dbReference type="OrthoDB" id="9803035at2"/>
<feature type="transmembrane region" description="Helical" evidence="6">
    <location>
        <begin position="438"/>
        <end position="454"/>
    </location>
</feature>
<dbReference type="KEGG" id="nia:A8C56_00560"/>
<dbReference type="InterPro" id="IPR029063">
    <property type="entry name" value="SAM-dependent_MTases_sf"/>
</dbReference>
<dbReference type="InterPro" id="IPR004869">
    <property type="entry name" value="MMPL_dom"/>
</dbReference>
<keyword evidence="8" id="KW-0012">Acyltransferase</keyword>